<feature type="coiled-coil region" evidence="1">
    <location>
        <begin position="60"/>
        <end position="87"/>
    </location>
</feature>
<keyword evidence="2" id="KW-0812">Transmembrane</keyword>
<evidence type="ECO:0000256" key="1">
    <source>
        <dbReference type="SAM" id="Coils"/>
    </source>
</evidence>
<reference evidence="4" key="1">
    <citation type="journal article" date="2019" name="Int. J. Syst. Evol. Microbiol.">
        <title>The Global Catalogue of Microorganisms (GCM) 10K type strain sequencing project: providing services to taxonomists for standard genome sequencing and annotation.</title>
        <authorList>
            <consortium name="The Broad Institute Genomics Platform"/>
            <consortium name="The Broad Institute Genome Sequencing Center for Infectious Disease"/>
            <person name="Wu L."/>
            <person name="Ma J."/>
        </authorList>
    </citation>
    <scope>NUCLEOTIDE SEQUENCE [LARGE SCALE GENOMIC DNA]</scope>
    <source>
        <strain evidence="4">CECT 8531</strain>
    </source>
</reference>
<evidence type="ECO:0000313" key="4">
    <source>
        <dbReference type="Proteomes" id="UP001595887"/>
    </source>
</evidence>
<comment type="caution">
    <text evidence="3">The sequence shown here is derived from an EMBL/GenBank/DDBJ whole genome shotgun (WGS) entry which is preliminary data.</text>
</comment>
<dbReference type="InterPro" id="IPR007060">
    <property type="entry name" value="FtsL/DivIC"/>
</dbReference>
<dbReference type="Pfam" id="PF04977">
    <property type="entry name" value="DivIC"/>
    <property type="match status" value="1"/>
</dbReference>
<name>A0ABV8RFB1_9SPHN</name>
<dbReference type="RefSeq" id="WP_381422380.1">
    <property type="nucleotide sequence ID" value="NZ_JBHSDH010000013.1"/>
</dbReference>
<protein>
    <submittedName>
        <fullName evidence="3">Septum formation initiator family protein</fullName>
    </submittedName>
</protein>
<keyword evidence="2" id="KW-1133">Transmembrane helix</keyword>
<keyword evidence="2" id="KW-0472">Membrane</keyword>
<proteinExistence type="predicted"/>
<keyword evidence="1" id="KW-0175">Coiled coil</keyword>
<dbReference type="Proteomes" id="UP001595887">
    <property type="component" value="Unassembled WGS sequence"/>
</dbReference>
<keyword evidence="4" id="KW-1185">Reference proteome</keyword>
<evidence type="ECO:0000313" key="3">
    <source>
        <dbReference type="EMBL" id="MFC4292032.1"/>
    </source>
</evidence>
<dbReference type="EMBL" id="JBHSDH010000013">
    <property type="protein sequence ID" value="MFC4292032.1"/>
    <property type="molecule type" value="Genomic_DNA"/>
</dbReference>
<organism evidence="3 4">
    <name type="scientific">Sphingorhabdus arenilitoris</name>
    <dbReference type="NCBI Taxonomy" id="1490041"/>
    <lineage>
        <taxon>Bacteria</taxon>
        <taxon>Pseudomonadati</taxon>
        <taxon>Pseudomonadota</taxon>
        <taxon>Alphaproteobacteria</taxon>
        <taxon>Sphingomonadales</taxon>
        <taxon>Sphingomonadaceae</taxon>
        <taxon>Sphingorhabdus</taxon>
    </lineage>
</organism>
<feature type="transmembrane region" description="Helical" evidence="2">
    <location>
        <begin position="21"/>
        <end position="45"/>
    </location>
</feature>
<accession>A0ABV8RFB1</accession>
<evidence type="ECO:0000256" key="2">
    <source>
        <dbReference type="SAM" id="Phobius"/>
    </source>
</evidence>
<gene>
    <name evidence="3" type="ORF">ACFOWX_06345</name>
</gene>
<sequence>MHDSPEYVCCNSMGIKKKKPTALRSVIVPFVALLALLGIASYALLGPTGIIAWTDYRAALNDRSKELAALEKERDALRNRQRLLDQDNVDPDYAGELMRKELNVVAPDEIVVPMK</sequence>